<evidence type="ECO:0000313" key="3">
    <source>
        <dbReference type="EMBL" id="GLZ80824.1"/>
    </source>
</evidence>
<dbReference type="PROSITE" id="PS00061">
    <property type="entry name" value="ADH_SHORT"/>
    <property type="match status" value="1"/>
</dbReference>
<proteinExistence type="inferred from homology"/>
<dbReference type="GO" id="GO:0016616">
    <property type="term" value="F:oxidoreductase activity, acting on the CH-OH group of donors, NAD or NADP as acceptor"/>
    <property type="evidence" value="ECO:0007669"/>
    <property type="project" value="TreeGrafter"/>
</dbReference>
<dbReference type="InterPro" id="IPR020904">
    <property type="entry name" value="Sc_DH/Rdtase_CS"/>
</dbReference>
<comment type="similarity">
    <text evidence="1">Belongs to the short-chain dehydrogenases/reductases (SDR) family.</text>
</comment>
<dbReference type="AlphaFoldDB" id="A0A9W6WBP2"/>
<dbReference type="FunFam" id="3.40.50.720:FF:000084">
    <property type="entry name" value="Short-chain dehydrogenase reductase"/>
    <property type="match status" value="1"/>
</dbReference>
<dbReference type="RefSeq" id="WP_285666088.1">
    <property type="nucleotide sequence ID" value="NZ_BSTX01000004.1"/>
</dbReference>
<keyword evidence="4" id="KW-1185">Reference proteome</keyword>
<dbReference type="PANTHER" id="PTHR42760">
    <property type="entry name" value="SHORT-CHAIN DEHYDROGENASES/REDUCTASES FAMILY MEMBER"/>
    <property type="match status" value="1"/>
</dbReference>
<dbReference type="Pfam" id="PF13561">
    <property type="entry name" value="adh_short_C2"/>
    <property type="match status" value="1"/>
</dbReference>
<sequence>MSRVLITGAGGGIGRAIAHAFATAGHTVAVHYSGNAQGAEETLRSLPGEGHGIVTGDISDPETPPALIATAAETLGGLDVLVNNAAVMVAHPIATTSYNDWRAAWSRTLAVNVTGTADVSYCAARHMIGNGVQGRIISIGSRGAFRGEPDHPAYGASKAAVHAMSQSLAVALAPHGIGVAAVAPGFTATDRVAARLTGAEGEAIRAQSPFGRVGTPEEVASAVLWLASPGAIWASGTVIDLNGASYLRT</sequence>
<organism evidence="3 4">
    <name type="scientific">Actinorhabdospora filicis</name>
    <dbReference type="NCBI Taxonomy" id="1785913"/>
    <lineage>
        <taxon>Bacteria</taxon>
        <taxon>Bacillati</taxon>
        <taxon>Actinomycetota</taxon>
        <taxon>Actinomycetes</taxon>
        <taxon>Micromonosporales</taxon>
        <taxon>Micromonosporaceae</taxon>
        <taxon>Actinorhabdospora</taxon>
    </lineage>
</organism>
<dbReference type="InterPro" id="IPR002347">
    <property type="entry name" value="SDR_fam"/>
</dbReference>
<accession>A0A9W6WBP2</accession>
<dbReference type="PRINTS" id="PR00081">
    <property type="entry name" value="GDHRDH"/>
</dbReference>
<evidence type="ECO:0000256" key="2">
    <source>
        <dbReference type="ARBA" id="ARBA00023002"/>
    </source>
</evidence>
<name>A0A9W6WBP2_9ACTN</name>
<reference evidence="3" key="1">
    <citation type="submission" date="2023-03" db="EMBL/GenBank/DDBJ databases">
        <title>Actinorhabdospora filicis NBRC 111898.</title>
        <authorList>
            <person name="Ichikawa N."/>
            <person name="Sato H."/>
            <person name="Tonouchi N."/>
        </authorList>
    </citation>
    <scope>NUCLEOTIDE SEQUENCE</scope>
    <source>
        <strain evidence="3">NBRC 111898</strain>
    </source>
</reference>
<dbReference type="PANTHER" id="PTHR42760:SF40">
    <property type="entry name" value="3-OXOACYL-[ACYL-CARRIER-PROTEIN] REDUCTASE, CHLOROPLASTIC"/>
    <property type="match status" value="1"/>
</dbReference>
<evidence type="ECO:0000313" key="4">
    <source>
        <dbReference type="Proteomes" id="UP001165079"/>
    </source>
</evidence>
<comment type="caution">
    <text evidence="3">The sequence shown here is derived from an EMBL/GenBank/DDBJ whole genome shotgun (WGS) entry which is preliminary data.</text>
</comment>
<dbReference type="Gene3D" id="3.40.50.720">
    <property type="entry name" value="NAD(P)-binding Rossmann-like Domain"/>
    <property type="match status" value="1"/>
</dbReference>
<dbReference type="CDD" id="cd05233">
    <property type="entry name" value="SDR_c"/>
    <property type="match status" value="1"/>
</dbReference>
<dbReference type="Proteomes" id="UP001165079">
    <property type="component" value="Unassembled WGS sequence"/>
</dbReference>
<dbReference type="SUPFAM" id="SSF51735">
    <property type="entry name" value="NAD(P)-binding Rossmann-fold domains"/>
    <property type="match status" value="1"/>
</dbReference>
<gene>
    <name evidence="3" type="ORF">Afil01_56310</name>
</gene>
<evidence type="ECO:0000256" key="1">
    <source>
        <dbReference type="ARBA" id="ARBA00006484"/>
    </source>
</evidence>
<dbReference type="EMBL" id="BSTX01000004">
    <property type="protein sequence ID" value="GLZ80824.1"/>
    <property type="molecule type" value="Genomic_DNA"/>
</dbReference>
<keyword evidence="2" id="KW-0560">Oxidoreductase</keyword>
<protein>
    <submittedName>
        <fullName evidence="3">3-ketoacyl-ACP reductase</fullName>
    </submittedName>
</protein>
<dbReference type="PRINTS" id="PR00080">
    <property type="entry name" value="SDRFAMILY"/>
</dbReference>
<dbReference type="InterPro" id="IPR036291">
    <property type="entry name" value="NAD(P)-bd_dom_sf"/>
</dbReference>
<dbReference type="GO" id="GO:0030497">
    <property type="term" value="P:fatty acid elongation"/>
    <property type="evidence" value="ECO:0007669"/>
    <property type="project" value="TreeGrafter"/>
</dbReference>